<name>A0AAW1PP21_9CHLO</name>
<dbReference type="InterPro" id="IPR006016">
    <property type="entry name" value="UspA"/>
</dbReference>
<evidence type="ECO:0000313" key="2">
    <source>
        <dbReference type="EMBL" id="KAK9811329.1"/>
    </source>
</evidence>
<dbReference type="PRINTS" id="PR01438">
    <property type="entry name" value="UNVRSLSTRESS"/>
</dbReference>
<accession>A0AAW1PP21</accession>
<dbReference type="InterPro" id="IPR006015">
    <property type="entry name" value="Universal_stress_UspA"/>
</dbReference>
<feature type="domain" description="UspA" evidence="1">
    <location>
        <begin position="176"/>
        <end position="335"/>
    </location>
</feature>
<dbReference type="Pfam" id="PF00582">
    <property type="entry name" value="Usp"/>
    <property type="match status" value="2"/>
</dbReference>
<dbReference type="SUPFAM" id="SSF52402">
    <property type="entry name" value="Adenine nucleotide alpha hydrolases-like"/>
    <property type="match status" value="2"/>
</dbReference>
<dbReference type="EMBL" id="JALJOR010000009">
    <property type="protein sequence ID" value="KAK9811329.1"/>
    <property type="molecule type" value="Genomic_DNA"/>
</dbReference>
<dbReference type="CDD" id="cd23659">
    <property type="entry name" value="USP_At3g01520-like"/>
    <property type="match status" value="2"/>
</dbReference>
<dbReference type="InterPro" id="IPR014729">
    <property type="entry name" value="Rossmann-like_a/b/a_fold"/>
</dbReference>
<protein>
    <recommendedName>
        <fullName evidence="1">UspA domain-containing protein</fullName>
    </recommendedName>
</protein>
<keyword evidence="3" id="KW-1185">Reference proteome</keyword>
<evidence type="ECO:0000313" key="3">
    <source>
        <dbReference type="Proteomes" id="UP001489004"/>
    </source>
</evidence>
<proteinExistence type="predicted"/>
<feature type="domain" description="UspA" evidence="1">
    <location>
        <begin position="1"/>
        <end position="164"/>
    </location>
</feature>
<dbReference type="AlphaFoldDB" id="A0AAW1PP21"/>
<reference evidence="2 3" key="1">
    <citation type="journal article" date="2024" name="Nat. Commun.">
        <title>Phylogenomics reveals the evolutionary origins of lichenization in chlorophyte algae.</title>
        <authorList>
            <person name="Puginier C."/>
            <person name="Libourel C."/>
            <person name="Otte J."/>
            <person name="Skaloud P."/>
            <person name="Haon M."/>
            <person name="Grisel S."/>
            <person name="Petersen M."/>
            <person name="Berrin J.G."/>
            <person name="Delaux P.M."/>
            <person name="Dal Grande F."/>
            <person name="Keller J."/>
        </authorList>
    </citation>
    <scope>NUCLEOTIDE SEQUENCE [LARGE SCALE GENOMIC DNA]</scope>
    <source>
        <strain evidence="2 3">SAG 2043</strain>
    </source>
</reference>
<dbReference type="PANTHER" id="PTHR31964">
    <property type="entry name" value="ADENINE NUCLEOTIDE ALPHA HYDROLASES-LIKE SUPERFAMILY PROTEIN"/>
    <property type="match status" value="1"/>
</dbReference>
<organism evidence="2 3">
    <name type="scientific">[Myrmecia] bisecta</name>
    <dbReference type="NCBI Taxonomy" id="41462"/>
    <lineage>
        <taxon>Eukaryota</taxon>
        <taxon>Viridiplantae</taxon>
        <taxon>Chlorophyta</taxon>
        <taxon>core chlorophytes</taxon>
        <taxon>Trebouxiophyceae</taxon>
        <taxon>Trebouxiales</taxon>
        <taxon>Trebouxiaceae</taxon>
        <taxon>Myrmecia</taxon>
    </lineage>
</organism>
<dbReference type="Gene3D" id="3.40.50.620">
    <property type="entry name" value="HUPs"/>
    <property type="match status" value="2"/>
</dbReference>
<comment type="caution">
    <text evidence="2">The sequence shown here is derived from an EMBL/GenBank/DDBJ whole genome shotgun (WGS) entry which is preliminary data.</text>
</comment>
<dbReference type="Proteomes" id="UP001489004">
    <property type="component" value="Unassembled WGS sequence"/>
</dbReference>
<evidence type="ECO:0000259" key="1">
    <source>
        <dbReference type="Pfam" id="PF00582"/>
    </source>
</evidence>
<dbReference type="PANTHER" id="PTHR31964:SF113">
    <property type="entry name" value="USPA DOMAIN-CONTAINING PROTEIN"/>
    <property type="match status" value="1"/>
</dbReference>
<sequence length="348" mass="37338">MVLRVVIALDESQPSQVALKWACENTGEIASEVHLVTVTSADVYCAPTVPLAMGGTLDSIHAWEVQKQNDLEDACRTLKQSADLVALLGVHPDKLHKQVVTAIPGAAGVAKAVLEYAQEHHAGLLVVGSRGLGSVKRCVYSFMGLGSVSDFCATHSACPVAFVRHSSKQADFTQGRRRVCVAIDDSEAAQDMLRWTLDTFPHEDLTIVSVAPVVPYPITDETSAIVAAAEGQRWQQDKEEAVKLAEALCHRAERTVLAHKVPPRTVHKRALLPEDGTSDIGAAICHDAKVHLADVVLVGSRGLGSFKRSILSLVGLGSVSEYVAHNAPCPVVICRQRTEHQGHSDPKP</sequence>
<gene>
    <name evidence="2" type="ORF">WJX72_001929</name>
</gene>